<proteinExistence type="predicted"/>
<organism evidence="1 2">
    <name type="scientific">Melastoma candidum</name>
    <dbReference type="NCBI Taxonomy" id="119954"/>
    <lineage>
        <taxon>Eukaryota</taxon>
        <taxon>Viridiplantae</taxon>
        <taxon>Streptophyta</taxon>
        <taxon>Embryophyta</taxon>
        <taxon>Tracheophyta</taxon>
        <taxon>Spermatophyta</taxon>
        <taxon>Magnoliopsida</taxon>
        <taxon>eudicotyledons</taxon>
        <taxon>Gunneridae</taxon>
        <taxon>Pentapetalae</taxon>
        <taxon>rosids</taxon>
        <taxon>malvids</taxon>
        <taxon>Myrtales</taxon>
        <taxon>Melastomataceae</taxon>
        <taxon>Melastomatoideae</taxon>
        <taxon>Melastomateae</taxon>
        <taxon>Melastoma</taxon>
    </lineage>
</organism>
<dbReference type="Proteomes" id="UP001057402">
    <property type="component" value="Chromosome 7"/>
</dbReference>
<sequence>MKGRRTRKRARVIFWKLVDICEEKTETMHVFHVKHFFFDLFMAGTDTTSSTVEGAMAELLRNPEKISRAQDKLHGIVGNG</sequence>
<dbReference type="EMBL" id="CM042886">
    <property type="protein sequence ID" value="KAI4343289.1"/>
    <property type="molecule type" value="Genomic_DNA"/>
</dbReference>
<keyword evidence="2" id="KW-1185">Reference proteome</keyword>
<evidence type="ECO:0000313" key="2">
    <source>
        <dbReference type="Proteomes" id="UP001057402"/>
    </source>
</evidence>
<evidence type="ECO:0000313" key="1">
    <source>
        <dbReference type="EMBL" id="KAI4343289.1"/>
    </source>
</evidence>
<gene>
    <name evidence="1" type="ORF">MLD38_027815</name>
</gene>
<reference evidence="2" key="1">
    <citation type="journal article" date="2023" name="Front. Plant Sci.">
        <title>Chromosomal-level genome assembly of Melastoma candidum provides insights into trichome evolution.</title>
        <authorList>
            <person name="Zhong Y."/>
            <person name="Wu W."/>
            <person name="Sun C."/>
            <person name="Zou P."/>
            <person name="Liu Y."/>
            <person name="Dai S."/>
            <person name="Zhou R."/>
        </authorList>
    </citation>
    <scope>NUCLEOTIDE SEQUENCE [LARGE SCALE GENOMIC DNA]</scope>
</reference>
<protein>
    <submittedName>
        <fullName evidence="1">Uncharacterized protein</fullName>
    </submittedName>
</protein>
<comment type="caution">
    <text evidence="1">The sequence shown here is derived from an EMBL/GenBank/DDBJ whole genome shotgun (WGS) entry which is preliminary data.</text>
</comment>
<accession>A0ACB9P2R8</accession>
<name>A0ACB9P2R8_9MYRT</name>